<dbReference type="Pfam" id="PF17240">
    <property type="entry name" value="DUF5313"/>
    <property type="match status" value="1"/>
</dbReference>
<protein>
    <recommendedName>
        <fullName evidence="4">DUF5313 domain-containing protein</fullName>
    </recommendedName>
</protein>
<evidence type="ECO:0000313" key="2">
    <source>
        <dbReference type="EMBL" id="MBP2478961.1"/>
    </source>
</evidence>
<keyword evidence="1" id="KW-0812">Transmembrane</keyword>
<organism evidence="2 3">
    <name type="scientific">Crossiella equi</name>
    <dbReference type="NCBI Taxonomy" id="130796"/>
    <lineage>
        <taxon>Bacteria</taxon>
        <taxon>Bacillati</taxon>
        <taxon>Actinomycetota</taxon>
        <taxon>Actinomycetes</taxon>
        <taxon>Pseudonocardiales</taxon>
        <taxon>Pseudonocardiaceae</taxon>
        <taxon>Crossiella</taxon>
    </lineage>
</organism>
<evidence type="ECO:0000313" key="3">
    <source>
        <dbReference type="Proteomes" id="UP001519363"/>
    </source>
</evidence>
<accession>A0ABS5AQX8</accession>
<dbReference type="InterPro" id="IPR035197">
    <property type="entry name" value="DUF5313"/>
</dbReference>
<name>A0ABS5AQX8_9PSEU</name>
<keyword evidence="1" id="KW-0472">Membrane</keyword>
<feature type="transmembrane region" description="Helical" evidence="1">
    <location>
        <begin position="45"/>
        <end position="63"/>
    </location>
</feature>
<reference evidence="2 3" key="1">
    <citation type="submission" date="2021-03" db="EMBL/GenBank/DDBJ databases">
        <title>Sequencing the genomes of 1000 actinobacteria strains.</title>
        <authorList>
            <person name="Klenk H.-P."/>
        </authorList>
    </citation>
    <scope>NUCLEOTIDE SEQUENCE [LARGE SCALE GENOMIC DNA]</scope>
    <source>
        <strain evidence="2 3">DSM 44580</strain>
    </source>
</reference>
<dbReference type="RefSeq" id="WP_245372975.1">
    <property type="nucleotide sequence ID" value="NZ_JAGIOO010000001.1"/>
</dbReference>
<keyword evidence="3" id="KW-1185">Reference proteome</keyword>
<feature type="transmembrane region" description="Helical" evidence="1">
    <location>
        <begin position="69"/>
        <end position="89"/>
    </location>
</feature>
<dbReference type="Proteomes" id="UP001519363">
    <property type="component" value="Unassembled WGS sequence"/>
</dbReference>
<proteinExistence type="predicted"/>
<comment type="caution">
    <text evidence="2">The sequence shown here is derived from an EMBL/GenBank/DDBJ whole genome shotgun (WGS) entry which is preliminary data.</text>
</comment>
<keyword evidence="1" id="KW-1133">Transmembrane helix</keyword>
<evidence type="ECO:0008006" key="4">
    <source>
        <dbReference type="Google" id="ProtNLM"/>
    </source>
</evidence>
<sequence length="109" mass="12530">MTMRRPDPLRWLWYALGGRLPARYREWVRFDCTTRTWRLRYTSHVLVKATPFLVGGYLVLSLLPAPVWSILAALGLGLAYVLVLTLGTASEFRQNRLAQHGFPPEESSR</sequence>
<evidence type="ECO:0000256" key="1">
    <source>
        <dbReference type="SAM" id="Phobius"/>
    </source>
</evidence>
<gene>
    <name evidence="2" type="ORF">JOF53_007833</name>
</gene>
<dbReference type="EMBL" id="JAGIOO010000001">
    <property type="protein sequence ID" value="MBP2478961.1"/>
    <property type="molecule type" value="Genomic_DNA"/>
</dbReference>